<evidence type="ECO:0000313" key="2">
    <source>
        <dbReference type="EMBL" id="AEA46659.1"/>
    </source>
</evidence>
<dbReference type="OrthoDB" id="147647at2157"/>
<dbReference type="InterPro" id="IPR052773">
    <property type="entry name" value="Anaerobic_Peroxidase-Rel"/>
</dbReference>
<dbReference type="PANTHER" id="PTHR43339">
    <property type="entry name" value="RUBRERYTHRIN-RELATED"/>
    <property type="match status" value="1"/>
</dbReference>
<dbReference type="KEGG" id="ave:Arcve_0638"/>
<dbReference type="PROSITE" id="PS50905">
    <property type="entry name" value="FERRITIN_LIKE"/>
    <property type="match status" value="1"/>
</dbReference>
<dbReference type="eggNOG" id="arCOG01097">
    <property type="taxonomic scope" value="Archaea"/>
</dbReference>
<dbReference type="InterPro" id="IPR003251">
    <property type="entry name" value="Rr_diiron-bd_dom"/>
</dbReference>
<organism evidence="2 3">
    <name type="scientific">Archaeoglobus veneficus (strain DSM 11195 / SNP6)</name>
    <dbReference type="NCBI Taxonomy" id="693661"/>
    <lineage>
        <taxon>Archaea</taxon>
        <taxon>Methanobacteriati</taxon>
        <taxon>Methanobacteriota</taxon>
        <taxon>Archaeoglobi</taxon>
        <taxon>Archaeoglobales</taxon>
        <taxon>Archaeoglobaceae</taxon>
        <taxon>Archaeoglobus</taxon>
    </lineage>
</organism>
<dbReference type="InterPro" id="IPR009040">
    <property type="entry name" value="Ferritin-like_diiron"/>
</dbReference>
<dbReference type="InterPro" id="IPR009078">
    <property type="entry name" value="Ferritin-like_SF"/>
</dbReference>
<dbReference type="Proteomes" id="UP000008136">
    <property type="component" value="Chromosome"/>
</dbReference>
<dbReference type="GO" id="GO:0005506">
    <property type="term" value="F:iron ion binding"/>
    <property type="evidence" value="ECO:0007669"/>
    <property type="project" value="InterPro"/>
</dbReference>
<accession>F2KR22</accession>
<dbReference type="InterPro" id="IPR012347">
    <property type="entry name" value="Ferritin-like"/>
</dbReference>
<dbReference type="InterPro" id="IPR045236">
    <property type="entry name" value="RevRr_diiron-bd_dom"/>
</dbReference>
<dbReference type="CDD" id="cd01046">
    <property type="entry name" value="Rubrerythrin_like"/>
    <property type="match status" value="1"/>
</dbReference>
<dbReference type="Pfam" id="PF02915">
    <property type="entry name" value="Rubrerythrin"/>
    <property type="match status" value="1"/>
</dbReference>
<gene>
    <name evidence="2" type="ordered locus">Arcve_0638</name>
</gene>
<feature type="domain" description="Ferritin-like diiron" evidence="1">
    <location>
        <begin position="13"/>
        <end position="143"/>
    </location>
</feature>
<evidence type="ECO:0000313" key="3">
    <source>
        <dbReference type="Proteomes" id="UP000008136"/>
    </source>
</evidence>
<dbReference type="AlphaFoldDB" id="F2KR22"/>
<reference evidence="2 3" key="1">
    <citation type="submission" date="2011-03" db="EMBL/GenBank/DDBJ databases">
        <title>The complete genome of Archaeoglobus veneficus SNP6.</title>
        <authorList>
            <consortium name="US DOE Joint Genome Institute (JGI-PGF)"/>
            <person name="Lucas S."/>
            <person name="Copeland A."/>
            <person name="Lapidus A."/>
            <person name="Bruce D."/>
            <person name="Goodwin L."/>
            <person name="Pitluck S."/>
            <person name="Kyrpides N."/>
            <person name="Mavromatis K."/>
            <person name="Pagani I."/>
            <person name="Ivanova N."/>
            <person name="Mikhailova N."/>
            <person name="Lu M."/>
            <person name="Detter J.C."/>
            <person name="Tapia R."/>
            <person name="Han C."/>
            <person name="Land M."/>
            <person name="Hauser L."/>
            <person name="Markowitz V."/>
            <person name="Cheng J.-F."/>
            <person name="Hugenholtz P."/>
            <person name="Woyke T."/>
            <person name="Wu D."/>
            <person name="Spring S."/>
            <person name="Brambilla E."/>
            <person name="Klenk H.-P."/>
            <person name="Eisen J.A."/>
        </authorList>
    </citation>
    <scope>NUCLEOTIDE SEQUENCE [LARGE SCALE GENOMIC DNA]</scope>
    <source>
        <strain>SNP6</strain>
    </source>
</reference>
<dbReference type="SUPFAM" id="SSF47240">
    <property type="entry name" value="Ferritin-like"/>
    <property type="match status" value="1"/>
</dbReference>
<dbReference type="RefSeq" id="WP_013683332.1">
    <property type="nucleotide sequence ID" value="NC_015320.1"/>
</dbReference>
<dbReference type="HOGENOM" id="CLU_113705_0_0_2"/>
<dbReference type="Gene3D" id="1.20.1260.10">
    <property type="match status" value="1"/>
</dbReference>
<proteinExistence type="predicted"/>
<sequence>MVEYGENVNRIGVTKGTELEEAVNNEFRGETMEVGIYLAMARQAEREGYPEIAVALRDIAMDEAYHAARFAELNGMIKENIKESLKAALSGEMKANKWKREVAVKAKELGIDEAHDIWDEASRDEYRHAEALRGLLKRYFNEDV</sequence>
<evidence type="ECO:0000259" key="1">
    <source>
        <dbReference type="PROSITE" id="PS50905"/>
    </source>
</evidence>
<dbReference type="GeneID" id="10393735"/>
<keyword evidence="3" id="KW-1185">Reference proteome</keyword>
<name>F2KR22_ARCVS</name>
<dbReference type="STRING" id="693661.Arcve_0638"/>
<dbReference type="GO" id="GO:0016491">
    <property type="term" value="F:oxidoreductase activity"/>
    <property type="evidence" value="ECO:0007669"/>
    <property type="project" value="InterPro"/>
</dbReference>
<dbReference type="EMBL" id="CP002588">
    <property type="protein sequence ID" value="AEA46659.1"/>
    <property type="molecule type" value="Genomic_DNA"/>
</dbReference>
<dbReference type="PANTHER" id="PTHR43339:SF1">
    <property type="entry name" value="RUBRERYTHRIN"/>
    <property type="match status" value="1"/>
</dbReference>
<protein>
    <submittedName>
        <fullName evidence="2">Rubrerythrin</fullName>
    </submittedName>
</protein>